<comment type="caution">
    <text evidence="1">The sequence shown here is derived from an EMBL/GenBank/DDBJ whole genome shotgun (WGS) entry which is preliminary data.</text>
</comment>
<dbReference type="EMBL" id="JAIWYP010000002">
    <property type="protein sequence ID" value="KAH3874982.1"/>
    <property type="molecule type" value="Genomic_DNA"/>
</dbReference>
<evidence type="ECO:0000313" key="1">
    <source>
        <dbReference type="EMBL" id="KAH3874982.1"/>
    </source>
</evidence>
<accession>A0A9D4RQJ7</accession>
<proteinExistence type="predicted"/>
<keyword evidence="2" id="KW-1185">Reference proteome</keyword>
<sequence>MTTVLRNYLFHTGTAIRPDALFDKRLLHHHLAGEITETSLHEAKLILKRSLGTLKPSLE</sequence>
<name>A0A9D4RQJ7_DREPO</name>
<reference evidence="1" key="1">
    <citation type="journal article" date="2019" name="bioRxiv">
        <title>The Genome of the Zebra Mussel, Dreissena polymorpha: A Resource for Invasive Species Research.</title>
        <authorList>
            <person name="McCartney M.A."/>
            <person name="Auch B."/>
            <person name="Kono T."/>
            <person name="Mallez S."/>
            <person name="Zhang Y."/>
            <person name="Obille A."/>
            <person name="Becker A."/>
            <person name="Abrahante J.E."/>
            <person name="Garbe J."/>
            <person name="Badalamenti J.P."/>
            <person name="Herman A."/>
            <person name="Mangelson H."/>
            <person name="Liachko I."/>
            <person name="Sullivan S."/>
            <person name="Sone E.D."/>
            <person name="Koren S."/>
            <person name="Silverstein K.A.T."/>
            <person name="Beckman K.B."/>
            <person name="Gohl D.M."/>
        </authorList>
    </citation>
    <scope>NUCLEOTIDE SEQUENCE</scope>
    <source>
        <strain evidence="1">Duluth1</strain>
        <tissue evidence="1">Whole animal</tissue>
    </source>
</reference>
<reference evidence="1" key="2">
    <citation type="submission" date="2020-11" db="EMBL/GenBank/DDBJ databases">
        <authorList>
            <person name="McCartney M.A."/>
            <person name="Auch B."/>
            <person name="Kono T."/>
            <person name="Mallez S."/>
            <person name="Becker A."/>
            <person name="Gohl D.M."/>
            <person name="Silverstein K.A.T."/>
            <person name="Koren S."/>
            <person name="Bechman K.B."/>
            <person name="Herman A."/>
            <person name="Abrahante J.E."/>
            <person name="Garbe J."/>
        </authorList>
    </citation>
    <scope>NUCLEOTIDE SEQUENCE</scope>
    <source>
        <strain evidence="1">Duluth1</strain>
        <tissue evidence="1">Whole animal</tissue>
    </source>
</reference>
<protein>
    <submittedName>
        <fullName evidence="1">Uncharacterized protein</fullName>
    </submittedName>
</protein>
<organism evidence="1 2">
    <name type="scientific">Dreissena polymorpha</name>
    <name type="common">Zebra mussel</name>
    <name type="synonym">Mytilus polymorpha</name>
    <dbReference type="NCBI Taxonomy" id="45954"/>
    <lineage>
        <taxon>Eukaryota</taxon>
        <taxon>Metazoa</taxon>
        <taxon>Spiralia</taxon>
        <taxon>Lophotrochozoa</taxon>
        <taxon>Mollusca</taxon>
        <taxon>Bivalvia</taxon>
        <taxon>Autobranchia</taxon>
        <taxon>Heteroconchia</taxon>
        <taxon>Euheterodonta</taxon>
        <taxon>Imparidentia</taxon>
        <taxon>Neoheterodontei</taxon>
        <taxon>Myida</taxon>
        <taxon>Dreissenoidea</taxon>
        <taxon>Dreissenidae</taxon>
        <taxon>Dreissena</taxon>
    </lineage>
</organism>
<dbReference type="AlphaFoldDB" id="A0A9D4RQJ7"/>
<gene>
    <name evidence="1" type="ORF">DPMN_038240</name>
</gene>
<dbReference type="Proteomes" id="UP000828390">
    <property type="component" value="Unassembled WGS sequence"/>
</dbReference>
<evidence type="ECO:0000313" key="2">
    <source>
        <dbReference type="Proteomes" id="UP000828390"/>
    </source>
</evidence>